<dbReference type="GO" id="GO:0051059">
    <property type="term" value="F:NF-kappaB binding"/>
    <property type="evidence" value="ECO:0007669"/>
    <property type="project" value="TreeGrafter"/>
</dbReference>
<evidence type="ECO:0000256" key="1">
    <source>
        <dbReference type="ARBA" id="ARBA00022737"/>
    </source>
</evidence>
<dbReference type="SMART" id="SM00248">
    <property type="entry name" value="ANK"/>
    <property type="match status" value="9"/>
</dbReference>
<dbReference type="Gene3D" id="1.25.40.20">
    <property type="entry name" value="Ankyrin repeat-containing domain"/>
    <property type="match status" value="3"/>
</dbReference>
<dbReference type="PANTHER" id="PTHR46680:SF3">
    <property type="entry name" value="NF-KAPPA-B INHIBITOR CACTUS"/>
    <property type="match status" value="1"/>
</dbReference>
<keyword evidence="5" id="KW-1185">Reference proteome</keyword>
<keyword evidence="1" id="KW-0677">Repeat</keyword>
<accession>A0A225ATF8</accession>
<evidence type="ECO:0000313" key="4">
    <source>
        <dbReference type="EMBL" id="OKL64230.1"/>
    </source>
</evidence>
<dbReference type="RefSeq" id="XP_020124351.1">
    <property type="nucleotide sequence ID" value="XM_020260537.1"/>
</dbReference>
<dbReference type="Pfam" id="PF12796">
    <property type="entry name" value="Ank_2"/>
    <property type="match status" value="1"/>
</dbReference>
<proteinExistence type="predicted"/>
<dbReference type="GO" id="GO:0071356">
    <property type="term" value="P:cellular response to tumor necrosis factor"/>
    <property type="evidence" value="ECO:0007669"/>
    <property type="project" value="TreeGrafter"/>
</dbReference>
<evidence type="ECO:0000256" key="3">
    <source>
        <dbReference type="PROSITE-ProRule" id="PRU00023"/>
    </source>
</evidence>
<organism evidence="4 5">
    <name type="scientific">Talaromyces atroroseus</name>
    <dbReference type="NCBI Taxonomy" id="1441469"/>
    <lineage>
        <taxon>Eukaryota</taxon>
        <taxon>Fungi</taxon>
        <taxon>Dikarya</taxon>
        <taxon>Ascomycota</taxon>
        <taxon>Pezizomycotina</taxon>
        <taxon>Eurotiomycetes</taxon>
        <taxon>Eurotiomycetidae</taxon>
        <taxon>Eurotiales</taxon>
        <taxon>Trichocomaceae</taxon>
        <taxon>Talaromyces</taxon>
        <taxon>Talaromyces sect. Trachyspermi</taxon>
    </lineage>
</organism>
<protein>
    <submittedName>
        <fullName evidence="4">Uncharacterized protein</fullName>
    </submittedName>
</protein>
<dbReference type="Proteomes" id="UP000214365">
    <property type="component" value="Unassembled WGS sequence"/>
</dbReference>
<dbReference type="PANTHER" id="PTHR46680">
    <property type="entry name" value="NF-KAPPA-B INHIBITOR ALPHA"/>
    <property type="match status" value="1"/>
</dbReference>
<dbReference type="EMBL" id="LFMY01000001">
    <property type="protein sequence ID" value="OKL64230.1"/>
    <property type="molecule type" value="Genomic_DNA"/>
</dbReference>
<keyword evidence="2 3" id="KW-0040">ANK repeat</keyword>
<dbReference type="GeneID" id="31000456"/>
<feature type="repeat" description="ANK" evidence="3">
    <location>
        <begin position="322"/>
        <end position="354"/>
    </location>
</feature>
<evidence type="ECO:0000256" key="2">
    <source>
        <dbReference type="ARBA" id="ARBA00023043"/>
    </source>
</evidence>
<dbReference type="CDD" id="cd09917">
    <property type="entry name" value="F-box_SF"/>
    <property type="match status" value="1"/>
</dbReference>
<evidence type="ECO:0000313" key="5">
    <source>
        <dbReference type="Proteomes" id="UP000214365"/>
    </source>
</evidence>
<dbReference type="AlphaFoldDB" id="A0A225ATF8"/>
<reference evidence="4 5" key="1">
    <citation type="submission" date="2015-06" db="EMBL/GenBank/DDBJ databases">
        <title>Talaromyces atroroseus IBT 11181 draft genome.</title>
        <authorList>
            <person name="Rasmussen K.B."/>
            <person name="Rasmussen S."/>
            <person name="Petersen B."/>
            <person name="Sicheritz-Ponten T."/>
            <person name="Mortensen U.H."/>
            <person name="Thrane U."/>
        </authorList>
    </citation>
    <scope>NUCLEOTIDE SEQUENCE [LARGE SCALE GENOMIC DNA]</scope>
    <source>
        <strain evidence="4 5">IBT 11181</strain>
    </source>
</reference>
<sequence length="449" mass="49163">MDIDGIPCCPTYDIISRGQLANLPTEIILEVAFYLEAADLCHYATITSRNWHILKMKCHREALRVALPTSEEYAKLEPYLTADEHMRHYPRPIQQELVKTDINERSKFVNAVSRGYVHAVRAFLNHGVTPNASNIYGNRALVLAGSCSVPVVMSQVLLAYGADPNLADPARKQFTPLYGAATNAQDGLEGVLQLLCHLCNKDTVQHAVHRGANLHQRDRAGNTVVHSSAKNGNPDILALLFNIGLASAYLEVRNSAGKTPLMKAVKAERLRNMSLLLKQGADPNATYTNGTTALHVACRFEFIGGAYLLLEAGANVNAISGEGKAPLHYAAAIASNELVRRLIQKGANISATDLEMNTPLHVACYLTDQRWLKHGEILELVKTLVSAGAPTIAQNVVGQTPLSLVLLNHQLELAHILITNNPHALDGETPSGREWSDYLRRHVYQSHIP</sequence>
<feature type="repeat" description="ANK" evidence="3">
    <location>
        <begin position="256"/>
        <end position="288"/>
    </location>
</feature>
<name>A0A225ATF8_TALAT</name>
<dbReference type="OrthoDB" id="539213at2759"/>
<dbReference type="SUPFAM" id="SSF48403">
    <property type="entry name" value="Ankyrin repeat"/>
    <property type="match status" value="2"/>
</dbReference>
<dbReference type="InterPro" id="IPR036047">
    <property type="entry name" value="F-box-like_dom_sf"/>
</dbReference>
<dbReference type="InterPro" id="IPR002110">
    <property type="entry name" value="Ankyrin_rpt"/>
</dbReference>
<dbReference type="PROSITE" id="PS50297">
    <property type="entry name" value="ANK_REP_REGION"/>
    <property type="match status" value="3"/>
</dbReference>
<dbReference type="STRING" id="1441469.A0A225ATF8"/>
<dbReference type="Pfam" id="PF00023">
    <property type="entry name" value="Ank"/>
    <property type="match status" value="1"/>
</dbReference>
<comment type="caution">
    <text evidence="4">The sequence shown here is derived from an EMBL/GenBank/DDBJ whole genome shotgun (WGS) entry which is preliminary data.</text>
</comment>
<dbReference type="PROSITE" id="PS50088">
    <property type="entry name" value="ANK_REPEAT"/>
    <property type="match status" value="3"/>
</dbReference>
<dbReference type="InterPro" id="IPR036770">
    <property type="entry name" value="Ankyrin_rpt-contain_sf"/>
</dbReference>
<gene>
    <name evidence="4" type="ORF">UA08_00701</name>
</gene>
<dbReference type="InterPro" id="IPR051070">
    <property type="entry name" value="NF-kappa-B_inhibitor"/>
</dbReference>
<dbReference type="SUPFAM" id="SSF81383">
    <property type="entry name" value="F-box domain"/>
    <property type="match status" value="1"/>
</dbReference>
<feature type="repeat" description="ANK" evidence="3">
    <location>
        <begin position="289"/>
        <end position="321"/>
    </location>
</feature>
<dbReference type="GO" id="GO:0005829">
    <property type="term" value="C:cytosol"/>
    <property type="evidence" value="ECO:0007669"/>
    <property type="project" value="TreeGrafter"/>
</dbReference>